<dbReference type="EMBL" id="JAEKLZ010000167">
    <property type="protein sequence ID" value="MBW8725323.1"/>
    <property type="molecule type" value="Genomic_DNA"/>
</dbReference>
<dbReference type="Proteomes" id="UP000700706">
    <property type="component" value="Unassembled WGS sequence"/>
</dbReference>
<keyword evidence="7" id="KW-0808">Transferase</keyword>
<dbReference type="InterPro" id="IPR015421">
    <property type="entry name" value="PyrdxlP-dep_Trfase_major"/>
</dbReference>
<dbReference type="InterPro" id="IPR036388">
    <property type="entry name" value="WH-like_DNA-bd_sf"/>
</dbReference>
<evidence type="ECO:0000313" key="8">
    <source>
        <dbReference type="Proteomes" id="UP000700706"/>
    </source>
</evidence>
<dbReference type="Pfam" id="PF00392">
    <property type="entry name" value="GntR"/>
    <property type="match status" value="1"/>
</dbReference>
<keyword evidence="5" id="KW-0804">Transcription</keyword>
<keyword evidence="3" id="KW-0805">Transcription regulation</keyword>
<evidence type="ECO:0000256" key="5">
    <source>
        <dbReference type="ARBA" id="ARBA00023163"/>
    </source>
</evidence>
<dbReference type="GO" id="GO:0003677">
    <property type="term" value="F:DNA binding"/>
    <property type="evidence" value="ECO:0007669"/>
    <property type="project" value="UniProtKB-KW"/>
</dbReference>
<dbReference type="PROSITE" id="PS50949">
    <property type="entry name" value="HTH_GNTR"/>
    <property type="match status" value="1"/>
</dbReference>
<dbReference type="PANTHER" id="PTHR46577">
    <property type="entry name" value="HTH-TYPE TRANSCRIPTIONAL REGULATORY PROTEIN GABR"/>
    <property type="match status" value="1"/>
</dbReference>
<dbReference type="InterPro" id="IPR036390">
    <property type="entry name" value="WH_DNA-bd_sf"/>
</dbReference>
<dbReference type="CDD" id="cd00609">
    <property type="entry name" value="AAT_like"/>
    <property type="match status" value="1"/>
</dbReference>
<protein>
    <submittedName>
        <fullName evidence="7">PLP-dependent aminotransferase family protein</fullName>
    </submittedName>
</protein>
<keyword evidence="7" id="KW-0032">Aminotransferase</keyword>
<dbReference type="GO" id="GO:0003700">
    <property type="term" value="F:DNA-binding transcription factor activity"/>
    <property type="evidence" value="ECO:0007669"/>
    <property type="project" value="InterPro"/>
</dbReference>
<gene>
    <name evidence="7" type="ORF">JF625_09245</name>
</gene>
<evidence type="ECO:0000256" key="2">
    <source>
        <dbReference type="ARBA" id="ARBA00022898"/>
    </source>
</evidence>
<dbReference type="SUPFAM" id="SSF46785">
    <property type="entry name" value="Winged helix' DNA-binding domain"/>
    <property type="match status" value="1"/>
</dbReference>
<dbReference type="InterPro" id="IPR015424">
    <property type="entry name" value="PyrdxlP-dep_Trfase"/>
</dbReference>
<dbReference type="Gene3D" id="1.10.10.10">
    <property type="entry name" value="Winged helix-like DNA-binding domain superfamily/Winged helix DNA-binding domain"/>
    <property type="match status" value="1"/>
</dbReference>
<accession>A0A952FI05</accession>
<sequence>MTTRPSVRPVKDRPVSWIDLIDLGLDPDDSRPLFQQLHLALRDLIARRVVPAGTRLPATRILAGRLGVSRTTVVAAYDQLQAEGVVAGRVGAGTYVAAGIEAEEQPAAPAERPGRAAAPRESWRGETVPFATGFCGMHAATERAWGRLVQRHLRGIGVRQRTYGDPMGHRPLREALAEYLRVSRSVACDADRIAIVSGSQQGLDLVLSAVAQAGDPAWIEDPCYPAALACLRQHRLRIAPVPVDEQGLDVAAGLALEPEARLLYCTPTHHYPLGVAMSLPRRLALLDWARDGRWVIEDDYDSEFRFSGRPLSALQGLDRHGRVIYLGTLSKVLFPGLRVGYVVLPPELVDRFAGIRNAADRFPSTILDDVLVDFINEGHFTRHIRRMRQEYAERRERLIAALAAEAGDDLTIAPIDRGMYLVADLRPGLDDVAVAEAARRRGLVVRPLSPMHIAAPPRRALILGFTGFPPQALDAAARTLGAVLRGFR</sequence>
<evidence type="ECO:0000259" key="6">
    <source>
        <dbReference type="PROSITE" id="PS50949"/>
    </source>
</evidence>
<name>A0A952FI05_9PROT</name>
<dbReference type="Gene3D" id="3.40.640.10">
    <property type="entry name" value="Type I PLP-dependent aspartate aminotransferase-like (Major domain)"/>
    <property type="match status" value="1"/>
</dbReference>
<proteinExistence type="inferred from homology"/>
<comment type="similarity">
    <text evidence="1">In the C-terminal section; belongs to the class-I pyridoxal-phosphate-dependent aminotransferase family.</text>
</comment>
<dbReference type="Pfam" id="PF00155">
    <property type="entry name" value="Aminotran_1_2"/>
    <property type="match status" value="1"/>
</dbReference>
<dbReference type="PANTHER" id="PTHR46577:SF1">
    <property type="entry name" value="HTH-TYPE TRANSCRIPTIONAL REGULATORY PROTEIN GABR"/>
    <property type="match status" value="1"/>
</dbReference>
<evidence type="ECO:0000256" key="1">
    <source>
        <dbReference type="ARBA" id="ARBA00005384"/>
    </source>
</evidence>
<evidence type="ECO:0000256" key="4">
    <source>
        <dbReference type="ARBA" id="ARBA00023125"/>
    </source>
</evidence>
<dbReference type="GO" id="GO:0008483">
    <property type="term" value="F:transaminase activity"/>
    <property type="evidence" value="ECO:0007669"/>
    <property type="project" value="UniProtKB-KW"/>
</dbReference>
<dbReference type="SMART" id="SM00345">
    <property type="entry name" value="HTH_GNTR"/>
    <property type="match status" value="1"/>
</dbReference>
<dbReference type="CDD" id="cd07377">
    <property type="entry name" value="WHTH_GntR"/>
    <property type="match status" value="1"/>
</dbReference>
<dbReference type="InterPro" id="IPR004839">
    <property type="entry name" value="Aminotransferase_I/II_large"/>
</dbReference>
<evidence type="ECO:0000313" key="7">
    <source>
        <dbReference type="EMBL" id="MBW8725323.1"/>
    </source>
</evidence>
<comment type="caution">
    <text evidence="7">The sequence shown here is derived from an EMBL/GenBank/DDBJ whole genome shotgun (WGS) entry which is preliminary data.</text>
</comment>
<dbReference type="InterPro" id="IPR051446">
    <property type="entry name" value="HTH_trans_reg/aminotransferase"/>
</dbReference>
<dbReference type="GO" id="GO:0030170">
    <property type="term" value="F:pyridoxal phosphate binding"/>
    <property type="evidence" value="ECO:0007669"/>
    <property type="project" value="InterPro"/>
</dbReference>
<dbReference type="PRINTS" id="PR00035">
    <property type="entry name" value="HTHGNTR"/>
</dbReference>
<keyword evidence="2" id="KW-0663">Pyridoxal phosphate</keyword>
<keyword evidence="4" id="KW-0238">DNA-binding</keyword>
<reference evidence="7" key="1">
    <citation type="submission" date="2020-06" db="EMBL/GenBank/DDBJ databases">
        <title>Stable isotope informed genome-resolved metagenomics uncovers potential trophic interactions in rhizosphere soil.</title>
        <authorList>
            <person name="Starr E.P."/>
            <person name="Shi S."/>
            <person name="Blazewicz S.J."/>
            <person name="Koch B.J."/>
            <person name="Probst A.J."/>
            <person name="Hungate B.A."/>
            <person name="Pett-Ridge J."/>
            <person name="Firestone M.K."/>
            <person name="Banfield J.F."/>
        </authorList>
    </citation>
    <scope>NUCLEOTIDE SEQUENCE</scope>
    <source>
        <strain evidence="7">YM_69_17</strain>
    </source>
</reference>
<feature type="domain" description="HTH gntR-type" evidence="6">
    <location>
        <begin position="31"/>
        <end position="99"/>
    </location>
</feature>
<dbReference type="AlphaFoldDB" id="A0A952FI05"/>
<evidence type="ECO:0000256" key="3">
    <source>
        <dbReference type="ARBA" id="ARBA00023015"/>
    </source>
</evidence>
<dbReference type="InterPro" id="IPR000524">
    <property type="entry name" value="Tscrpt_reg_HTH_GntR"/>
</dbReference>
<organism evidence="7 8">
    <name type="scientific">Inquilinus limosus</name>
    <dbReference type="NCBI Taxonomy" id="171674"/>
    <lineage>
        <taxon>Bacteria</taxon>
        <taxon>Pseudomonadati</taxon>
        <taxon>Pseudomonadota</taxon>
        <taxon>Alphaproteobacteria</taxon>
        <taxon>Rhodospirillales</taxon>
        <taxon>Rhodospirillaceae</taxon>
        <taxon>Inquilinus</taxon>
    </lineage>
</organism>
<dbReference type="SUPFAM" id="SSF53383">
    <property type="entry name" value="PLP-dependent transferases"/>
    <property type="match status" value="1"/>
</dbReference>